<keyword evidence="1" id="KW-1133">Transmembrane helix</keyword>
<feature type="transmembrane region" description="Helical" evidence="1">
    <location>
        <begin position="6"/>
        <end position="24"/>
    </location>
</feature>
<dbReference type="EMBL" id="MFGB01000001">
    <property type="protein sequence ID" value="OGF28203.1"/>
    <property type="molecule type" value="Genomic_DNA"/>
</dbReference>
<name>A0A1F5SP22_9BACT</name>
<comment type="caution">
    <text evidence="3">The sequence shown here is derived from an EMBL/GenBank/DDBJ whole genome shotgun (WGS) entry which is preliminary data.</text>
</comment>
<keyword evidence="1" id="KW-0472">Membrane</keyword>
<accession>A0A1F5SP22</accession>
<keyword evidence="1" id="KW-0812">Transmembrane</keyword>
<organism evidence="3 4">
    <name type="scientific">Candidatus Falkowbacteria bacterium RIFOXYA2_FULL_47_19</name>
    <dbReference type="NCBI Taxonomy" id="1797994"/>
    <lineage>
        <taxon>Bacteria</taxon>
        <taxon>Candidatus Falkowiibacteriota</taxon>
    </lineage>
</organism>
<evidence type="ECO:0000259" key="2">
    <source>
        <dbReference type="Pfam" id="PF10881"/>
    </source>
</evidence>
<dbReference type="AlphaFoldDB" id="A0A1F5SP22"/>
<feature type="domain" description="DUF2726" evidence="2">
    <location>
        <begin position="44"/>
        <end position="169"/>
    </location>
</feature>
<dbReference type="PIRSF" id="PIRSF028063">
    <property type="entry name" value="UCP028063"/>
    <property type="match status" value="1"/>
</dbReference>
<protein>
    <recommendedName>
        <fullName evidence="2">DUF2726 domain-containing protein</fullName>
    </recommendedName>
</protein>
<evidence type="ECO:0000313" key="4">
    <source>
        <dbReference type="Proteomes" id="UP000178367"/>
    </source>
</evidence>
<dbReference type="Pfam" id="PF10881">
    <property type="entry name" value="DUF2726"/>
    <property type="match status" value="1"/>
</dbReference>
<dbReference type="InterPro" id="IPR014538">
    <property type="entry name" value="UCP028063_topo_Znf"/>
</dbReference>
<dbReference type="InterPro" id="IPR024402">
    <property type="entry name" value="DUF2726"/>
</dbReference>
<reference evidence="3 4" key="1">
    <citation type="journal article" date="2016" name="Nat. Commun.">
        <title>Thousands of microbial genomes shed light on interconnected biogeochemical processes in an aquifer system.</title>
        <authorList>
            <person name="Anantharaman K."/>
            <person name="Brown C.T."/>
            <person name="Hug L.A."/>
            <person name="Sharon I."/>
            <person name="Castelle C.J."/>
            <person name="Probst A.J."/>
            <person name="Thomas B.C."/>
            <person name="Singh A."/>
            <person name="Wilkins M.J."/>
            <person name="Karaoz U."/>
            <person name="Brodie E.L."/>
            <person name="Williams K.H."/>
            <person name="Hubbard S.S."/>
            <person name="Banfield J.F."/>
        </authorList>
    </citation>
    <scope>NUCLEOTIDE SEQUENCE [LARGE SCALE GENOMIC DNA]</scope>
</reference>
<proteinExistence type="predicted"/>
<dbReference type="Proteomes" id="UP000178367">
    <property type="component" value="Unassembled WGS sequence"/>
</dbReference>
<evidence type="ECO:0000256" key="1">
    <source>
        <dbReference type="SAM" id="Phobius"/>
    </source>
</evidence>
<sequence length="177" mass="21041">MPGLLIILVIIYAVVVLVWIIDRIRENRGPIGRETFWPYRKKEFLLTQTEKRFYHLLENTLSKGYHVFPKVRLLDMLHLDREMIGKKKLNPEKMLARIRQKHVDFLITSRLNVRPLLVIELDGDPGDTRGREFRDEFLNEILSDVNLPLLRVRAAYYYDERKIAADVNELINKNRSK</sequence>
<evidence type="ECO:0000313" key="3">
    <source>
        <dbReference type="EMBL" id="OGF28203.1"/>
    </source>
</evidence>
<gene>
    <name evidence="3" type="ORF">A2227_05420</name>
</gene>